<dbReference type="InterPro" id="IPR019410">
    <property type="entry name" value="Methyltransf_16"/>
</dbReference>
<proteinExistence type="predicted"/>
<accession>A0A7S2ZKH5</accession>
<dbReference type="CDD" id="cd02440">
    <property type="entry name" value="AdoMet_MTases"/>
    <property type="match status" value="1"/>
</dbReference>
<dbReference type="InterPro" id="IPR029063">
    <property type="entry name" value="SAM-dependent_MTases_sf"/>
</dbReference>
<dbReference type="PANTHER" id="PTHR14614">
    <property type="entry name" value="HEPATOCELLULAR CARCINOMA-ASSOCIATED ANTIGEN"/>
    <property type="match status" value="1"/>
</dbReference>
<protein>
    <recommendedName>
        <fullName evidence="2">Calmodulin-lysine N-methyltransferase</fullName>
    </recommendedName>
</protein>
<sequence length="238" mass="26509">MLRMNEGQLFAPEFFESEDDKEEERVFNIHGLQVRIFACPDHMQMTASGAYRRVWPSSVALAEFVLSKDLNSFGDSSIAKDTVIELGAGAGLCGISLAASSRYKEVILTDIDRNVLRLLRRNVQSYKDTASVEELSWQDINKSRLLAEKNAHLLLGADVTYDQNAIPALVKCAATLLPRGGAFLLALSFPRFADRVAQVEEHALLHGFVVHEMQHEKEVKILQLSWQKVGGGEREAPL</sequence>
<gene>
    <name evidence="1" type="ORF">RMAR00112_LOCUS11010</name>
</gene>
<evidence type="ECO:0008006" key="2">
    <source>
        <dbReference type="Google" id="ProtNLM"/>
    </source>
</evidence>
<evidence type="ECO:0000313" key="1">
    <source>
        <dbReference type="EMBL" id="CAE0043039.1"/>
    </source>
</evidence>
<dbReference type="SUPFAM" id="SSF53335">
    <property type="entry name" value="S-adenosyl-L-methionine-dependent methyltransferases"/>
    <property type="match status" value="1"/>
</dbReference>
<dbReference type="AlphaFoldDB" id="A0A7S2ZKH5"/>
<name>A0A7S2ZKH5_9RHOD</name>
<dbReference type="EMBL" id="HBHW01014205">
    <property type="protein sequence ID" value="CAE0043039.1"/>
    <property type="molecule type" value="Transcribed_RNA"/>
</dbReference>
<reference evidence="1" key="1">
    <citation type="submission" date="2021-01" db="EMBL/GenBank/DDBJ databases">
        <authorList>
            <person name="Corre E."/>
            <person name="Pelletier E."/>
            <person name="Niang G."/>
            <person name="Scheremetjew M."/>
            <person name="Finn R."/>
            <person name="Kale V."/>
            <person name="Holt S."/>
            <person name="Cochrane G."/>
            <person name="Meng A."/>
            <person name="Brown T."/>
            <person name="Cohen L."/>
        </authorList>
    </citation>
    <scope>NUCLEOTIDE SEQUENCE</scope>
    <source>
        <strain evidence="1">CCMP 769</strain>
    </source>
</reference>
<dbReference type="Gene3D" id="3.40.50.150">
    <property type="entry name" value="Vaccinia Virus protein VP39"/>
    <property type="match status" value="1"/>
</dbReference>
<organism evidence="1">
    <name type="scientific">Rhodosorus marinus</name>
    <dbReference type="NCBI Taxonomy" id="101924"/>
    <lineage>
        <taxon>Eukaryota</taxon>
        <taxon>Rhodophyta</taxon>
        <taxon>Stylonematophyceae</taxon>
        <taxon>Stylonematales</taxon>
        <taxon>Stylonemataceae</taxon>
        <taxon>Rhodosorus</taxon>
    </lineage>
</organism>
<dbReference type="Pfam" id="PF10294">
    <property type="entry name" value="Methyltransf_16"/>
    <property type="match status" value="1"/>
</dbReference>